<dbReference type="SUPFAM" id="SSF63817">
    <property type="entry name" value="Sortase"/>
    <property type="match status" value="1"/>
</dbReference>
<reference evidence="4" key="1">
    <citation type="submission" date="2019-11" db="EMBL/GenBank/DDBJ databases">
        <authorList>
            <person name="Feng L."/>
        </authorList>
    </citation>
    <scope>NUCLEOTIDE SEQUENCE</scope>
    <source>
        <strain evidence="4">AundefinedLFYP135</strain>
    </source>
</reference>
<evidence type="ECO:0000256" key="1">
    <source>
        <dbReference type="ARBA" id="ARBA00022801"/>
    </source>
</evidence>
<feature type="compositionally biased region" description="Low complexity" evidence="3">
    <location>
        <begin position="102"/>
        <end position="155"/>
    </location>
</feature>
<feature type="region of interest" description="Disordered" evidence="3">
    <location>
        <begin position="1"/>
        <end position="21"/>
    </location>
</feature>
<name>A0A6N2V9C4_9FIRM</name>
<dbReference type="Gene3D" id="2.40.260.10">
    <property type="entry name" value="Sortase"/>
    <property type="match status" value="1"/>
</dbReference>
<feature type="region of interest" description="Disordered" evidence="3">
    <location>
        <begin position="91"/>
        <end position="155"/>
    </location>
</feature>
<evidence type="ECO:0000313" key="4">
    <source>
        <dbReference type="EMBL" id="VYT23566.1"/>
    </source>
</evidence>
<organism evidence="4">
    <name type="scientific">uncultured Anaerotruncus sp</name>
    <dbReference type="NCBI Taxonomy" id="905011"/>
    <lineage>
        <taxon>Bacteria</taxon>
        <taxon>Bacillati</taxon>
        <taxon>Bacillota</taxon>
        <taxon>Clostridia</taxon>
        <taxon>Eubacteriales</taxon>
        <taxon>Oscillospiraceae</taxon>
        <taxon>Anaerotruncus</taxon>
        <taxon>environmental samples</taxon>
    </lineage>
</organism>
<dbReference type="GO" id="GO:0016787">
    <property type="term" value="F:hydrolase activity"/>
    <property type="evidence" value="ECO:0007669"/>
    <property type="project" value="UniProtKB-KW"/>
</dbReference>
<proteinExistence type="predicted"/>
<dbReference type="Pfam" id="PF04203">
    <property type="entry name" value="Sortase"/>
    <property type="match status" value="1"/>
</dbReference>
<protein>
    <submittedName>
        <fullName evidence="4">Sortase family protein</fullName>
    </submittedName>
</protein>
<accession>A0A6N2V9C4</accession>
<evidence type="ECO:0000256" key="2">
    <source>
        <dbReference type="PIRSR" id="PIRSR605754-1"/>
    </source>
</evidence>
<gene>
    <name evidence="4" type="ORF">AULFYP135_02191</name>
</gene>
<dbReference type="InterPro" id="IPR023365">
    <property type="entry name" value="Sortase_dom-sf"/>
</dbReference>
<dbReference type="InterPro" id="IPR005754">
    <property type="entry name" value="Sortase"/>
</dbReference>
<evidence type="ECO:0000256" key="3">
    <source>
        <dbReference type="SAM" id="MobiDB-lite"/>
    </source>
</evidence>
<dbReference type="EMBL" id="CACRSL010000005">
    <property type="protein sequence ID" value="VYT23566.1"/>
    <property type="molecule type" value="Genomic_DNA"/>
</dbReference>
<feature type="compositionally biased region" description="Polar residues" evidence="3">
    <location>
        <begin position="1"/>
        <end position="11"/>
    </location>
</feature>
<feature type="active site" description="Acyl-thioester intermediate" evidence="2">
    <location>
        <position position="346"/>
    </location>
</feature>
<dbReference type="InterPro" id="IPR009835">
    <property type="entry name" value="SrtB"/>
</dbReference>
<keyword evidence="1" id="KW-0378">Hydrolase</keyword>
<dbReference type="AlphaFoldDB" id="A0A6N2V9C4"/>
<dbReference type="CDD" id="cd05826">
    <property type="entry name" value="Sortase_B"/>
    <property type="match status" value="1"/>
</dbReference>
<feature type="active site" description="Proton donor/acceptor" evidence="2">
    <location>
        <position position="243"/>
    </location>
</feature>
<sequence>MERKQQNQSAATPRRRKKKMKLRYGRIAVMAIASALAMGSVGYALSNTFVSRPIDAMASSTVSVVSGRDLASVLSTRANHLLAERNQQLAEQQLPQEEESHSQQASSSSSSQSSGSSSQASSTPASNGTASSSAPVNNGNSSAASSSGAASSQAPATFDPNSLGASGAANIPQWKAINADVRGWIKVPNTNISYPVVIGPDNNYYSNLGYYKEQSRDGVIWADSGTKFGKKADISRNTVLYGHNWTNISANPRIGNVNDRMFAQLTAFHHLNFAQKTPYIQYSTEDESMIFKVFAVFYTEVDFNYIASDPEDPNFLYIIQEAQRRSRFTYDVDVNTTDKILTLSTCTRAYGPSDRQRFVVMARLMRDGEEITPVTITDNPNHKKPTL</sequence>